<keyword evidence="10" id="KW-0547">Nucleotide-binding</keyword>
<comment type="caution">
    <text evidence="10">The sequence shown here is derived from an EMBL/GenBank/DDBJ whole genome shotgun (WGS) entry which is preliminary data.</text>
</comment>
<dbReference type="SUPFAM" id="SSF52172">
    <property type="entry name" value="CheY-like"/>
    <property type="match status" value="1"/>
</dbReference>
<dbReference type="GO" id="GO:0005524">
    <property type="term" value="F:ATP binding"/>
    <property type="evidence" value="ECO:0007669"/>
    <property type="project" value="UniProtKB-KW"/>
</dbReference>
<evidence type="ECO:0000259" key="9">
    <source>
        <dbReference type="PROSITE" id="PS50110"/>
    </source>
</evidence>
<proteinExistence type="predicted"/>
<dbReference type="Pfam" id="PF00512">
    <property type="entry name" value="HisKA"/>
    <property type="match status" value="1"/>
</dbReference>
<evidence type="ECO:0000259" key="8">
    <source>
        <dbReference type="PROSITE" id="PS50109"/>
    </source>
</evidence>
<dbReference type="Proteomes" id="UP001501337">
    <property type="component" value="Unassembled WGS sequence"/>
</dbReference>
<accession>A0ABP7NSY9</accession>
<dbReference type="SUPFAM" id="SSF55874">
    <property type="entry name" value="ATPase domain of HSP90 chaperone/DNA topoisomerase II/histidine kinase"/>
    <property type="match status" value="1"/>
</dbReference>
<protein>
    <recommendedName>
        <fullName evidence="2">histidine kinase</fullName>
        <ecNumber evidence="2">2.7.13.3</ecNumber>
    </recommendedName>
</protein>
<dbReference type="PRINTS" id="PR00344">
    <property type="entry name" value="BCTRLSENSOR"/>
</dbReference>
<dbReference type="Pfam" id="PF00072">
    <property type="entry name" value="Response_reg"/>
    <property type="match status" value="1"/>
</dbReference>
<evidence type="ECO:0000256" key="4">
    <source>
        <dbReference type="ARBA" id="ARBA00022679"/>
    </source>
</evidence>
<dbReference type="InterPro" id="IPR005467">
    <property type="entry name" value="His_kinase_dom"/>
</dbReference>
<dbReference type="Gene3D" id="3.40.50.2300">
    <property type="match status" value="1"/>
</dbReference>
<dbReference type="PROSITE" id="PS50109">
    <property type="entry name" value="HIS_KIN"/>
    <property type="match status" value="1"/>
</dbReference>
<evidence type="ECO:0000256" key="5">
    <source>
        <dbReference type="ARBA" id="ARBA00022777"/>
    </source>
</evidence>
<dbReference type="PROSITE" id="PS50110">
    <property type="entry name" value="RESPONSE_REGULATORY"/>
    <property type="match status" value="1"/>
</dbReference>
<dbReference type="PANTHER" id="PTHR43047">
    <property type="entry name" value="TWO-COMPONENT HISTIDINE PROTEIN KINASE"/>
    <property type="match status" value="1"/>
</dbReference>
<dbReference type="SMART" id="SM00387">
    <property type="entry name" value="HATPase_c"/>
    <property type="match status" value="1"/>
</dbReference>
<name>A0ABP7NSY9_9GAMM</name>
<evidence type="ECO:0000313" key="10">
    <source>
        <dbReference type="EMBL" id="GAA3952997.1"/>
    </source>
</evidence>
<feature type="modified residue" description="4-aspartylphosphate" evidence="6">
    <location>
        <position position="517"/>
    </location>
</feature>
<sequence length="596" mass="65940">MTLRIMTIHIQRQLDVVSARQRARQIATLCGFGLQDQVRIATSVSELARTVYNQAGKGKVHFSIEGSTPPQVLTVEIQNSGQSIDDVDTYLAGDDISTEEKEAGVLAAKRLMDRFEVNSDPEKGTVIMLQKLFYQDAPVVTAAMVNAFCTEISATPAAEDTMAEVVQQNQELLSTLAELKARQEELLQLTRELEDTNRGVVALYAELDEKADHLRRADEMKSRFLSNMSHEFRTPLSSIRALAKLLLDHVDGELGEEQEKQVSLILQSALGLTELVNDLLDIAKIEAGKVDINPAEFDISDLFSALRGMLRPLLVGDAVNLNFIEPEEPIRMFTDEAKLSQILRNFISNALKFTEVGDINVRAQQLDDGDVSFSVQDSGVGIANEHLSLIFEEFGQIEHRLQRHLKGTGLGLPLCQNLAVLLGGKVSVDSKLGQGSTFSVTLPQMFSDRRGRRSDTTLEALTQDGRQPVLLVEDNPTVRLIYDKFLVDTDYRLVVARSVQEARDLWSDVDPVAVILDIMLHGETAWHWLVELKNDPRCSQVPVIVATEVDDYGKGMALGAGDYYVKPLSKQQLLSALRTLVHTQPPVSGISSADTH</sequence>
<dbReference type="InterPro" id="IPR001789">
    <property type="entry name" value="Sig_transdc_resp-reg_receiver"/>
</dbReference>
<dbReference type="SMART" id="SM00448">
    <property type="entry name" value="REC"/>
    <property type="match status" value="1"/>
</dbReference>
<dbReference type="InterPro" id="IPR003661">
    <property type="entry name" value="HisK_dim/P_dom"/>
</dbReference>
<feature type="domain" description="Histidine kinase" evidence="8">
    <location>
        <begin position="227"/>
        <end position="446"/>
    </location>
</feature>
<dbReference type="InterPro" id="IPR004358">
    <property type="entry name" value="Sig_transdc_His_kin-like_C"/>
</dbReference>
<keyword evidence="10" id="KW-0067">ATP-binding</keyword>
<keyword evidence="3 6" id="KW-0597">Phosphoprotein</keyword>
<reference evidence="11" key="1">
    <citation type="journal article" date="2019" name="Int. J. Syst. Evol. Microbiol.">
        <title>The Global Catalogue of Microorganisms (GCM) 10K type strain sequencing project: providing services to taxonomists for standard genome sequencing and annotation.</title>
        <authorList>
            <consortium name="The Broad Institute Genomics Platform"/>
            <consortium name="The Broad Institute Genome Sequencing Center for Infectious Disease"/>
            <person name="Wu L."/>
            <person name="Ma J."/>
        </authorList>
    </citation>
    <scope>NUCLEOTIDE SEQUENCE [LARGE SCALE GENOMIC DNA]</scope>
    <source>
        <strain evidence="11">JCM 17555</strain>
    </source>
</reference>
<feature type="coiled-coil region" evidence="7">
    <location>
        <begin position="162"/>
        <end position="199"/>
    </location>
</feature>
<evidence type="ECO:0000256" key="6">
    <source>
        <dbReference type="PROSITE-ProRule" id="PRU00169"/>
    </source>
</evidence>
<dbReference type="EMBL" id="BAABBO010000002">
    <property type="protein sequence ID" value="GAA3952997.1"/>
    <property type="molecule type" value="Genomic_DNA"/>
</dbReference>
<comment type="catalytic activity">
    <reaction evidence="1">
        <text>ATP + protein L-histidine = ADP + protein N-phospho-L-histidine.</text>
        <dbReference type="EC" id="2.7.13.3"/>
    </reaction>
</comment>
<dbReference type="Pfam" id="PF02518">
    <property type="entry name" value="HATPase_c"/>
    <property type="match status" value="1"/>
</dbReference>
<dbReference type="InterPro" id="IPR036890">
    <property type="entry name" value="HATPase_C_sf"/>
</dbReference>
<organism evidence="10 11">
    <name type="scientific">Allohahella marinimesophila</name>
    <dbReference type="NCBI Taxonomy" id="1054972"/>
    <lineage>
        <taxon>Bacteria</taxon>
        <taxon>Pseudomonadati</taxon>
        <taxon>Pseudomonadota</taxon>
        <taxon>Gammaproteobacteria</taxon>
        <taxon>Oceanospirillales</taxon>
        <taxon>Hahellaceae</taxon>
        <taxon>Allohahella</taxon>
    </lineage>
</organism>
<feature type="domain" description="Response regulatory" evidence="9">
    <location>
        <begin position="468"/>
        <end position="581"/>
    </location>
</feature>
<evidence type="ECO:0000256" key="2">
    <source>
        <dbReference type="ARBA" id="ARBA00012438"/>
    </source>
</evidence>
<evidence type="ECO:0000256" key="1">
    <source>
        <dbReference type="ARBA" id="ARBA00000085"/>
    </source>
</evidence>
<dbReference type="SUPFAM" id="SSF47384">
    <property type="entry name" value="Homodimeric domain of signal transducing histidine kinase"/>
    <property type="match status" value="1"/>
</dbReference>
<dbReference type="SMART" id="SM00388">
    <property type="entry name" value="HisKA"/>
    <property type="match status" value="1"/>
</dbReference>
<dbReference type="Gene3D" id="3.30.565.10">
    <property type="entry name" value="Histidine kinase-like ATPase, C-terminal domain"/>
    <property type="match status" value="2"/>
</dbReference>
<dbReference type="CDD" id="cd00082">
    <property type="entry name" value="HisKA"/>
    <property type="match status" value="1"/>
</dbReference>
<evidence type="ECO:0000256" key="7">
    <source>
        <dbReference type="SAM" id="Coils"/>
    </source>
</evidence>
<dbReference type="CDD" id="cd00156">
    <property type="entry name" value="REC"/>
    <property type="match status" value="1"/>
</dbReference>
<dbReference type="InterPro" id="IPR011006">
    <property type="entry name" value="CheY-like_superfamily"/>
</dbReference>
<keyword evidence="4" id="KW-0808">Transferase</keyword>
<dbReference type="InterPro" id="IPR003594">
    <property type="entry name" value="HATPase_dom"/>
</dbReference>
<gene>
    <name evidence="10" type="ORF">GCM10022278_09900</name>
</gene>
<keyword evidence="11" id="KW-1185">Reference proteome</keyword>
<dbReference type="Gene3D" id="1.10.287.130">
    <property type="match status" value="1"/>
</dbReference>
<dbReference type="CDD" id="cd16922">
    <property type="entry name" value="HATPase_EvgS-ArcB-TorS-like"/>
    <property type="match status" value="1"/>
</dbReference>
<dbReference type="InterPro" id="IPR036097">
    <property type="entry name" value="HisK_dim/P_sf"/>
</dbReference>
<dbReference type="PANTHER" id="PTHR43047:SF72">
    <property type="entry name" value="OSMOSENSING HISTIDINE PROTEIN KINASE SLN1"/>
    <property type="match status" value="1"/>
</dbReference>
<keyword evidence="7" id="KW-0175">Coiled coil</keyword>
<evidence type="ECO:0000256" key="3">
    <source>
        <dbReference type="ARBA" id="ARBA00022553"/>
    </source>
</evidence>
<evidence type="ECO:0000313" key="11">
    <source>
        <dbReference type="Proteomes" id="UP001501337"/>
    </source>
</evidence>
<dbReference type="EC" id="2.7.13.3" evidence="2"/>
<keyword evidence="5" id="KW-0418">Kinase</keyword>
<dbReference type="RefSeq" id="WP_344803933.1">
    <property type="nucleotide sequence ID" value="NZ_BAABBO010000002.1"/>
</dbReference>